<protein>
    <submittedName>
        <fullName evidence="1">Kinase-like domain-containing protein</fullName>
    </submittedName>
</protein>
<sequence>MGTGDILLGPFRVIEWPEGPGQYGRAQHQSTLEYFCLRWSTSLEQEVSMLHVLAGGSGINLLHWAQTVQGMGIMITDPSGPTLEELFCQNGRSFSIPTLLLLGCQIISRVQFIHSRGIIHGNLSPFAFACGQKEWQKEQVLLVDYPTKTNASTHDDLYAVGCILLYFYHKVNSWEEYQQDFPSGDMLPVLETFFTLVSSPGPPDYSSLRGAFVDAYHHSITQLGPYWEFGSGLICTQILFDNLNSTLSAIGKSSDTPHTPAVLESILGLFDRMLQIYKTLLFQDRPSQGKRSQVTGAHYLPNRLWRDLRWFIKRFTTEQVSFRYTVLARVYHFLCVLHDMVQPYQIYWTDYLLIMAKEWADMDSGRRQEWNQTALYWRDVQNELKAASSPLRLDSKIRGAI</sequence>
<dbReference type="SUPFAM" id="SSF56112">
    <property type="entry name" value="Protein kinase-like (PK-like)"/>
    <property type="match status" value="1"/>
</dbReference>
<accession>A0ABR4GZL0</accession>
<evidence type="ECO:0000313" key="1">
    <source>
        <dbReference type="EMBL" id="KAL2808641.1"/>
    </source>
</evidence>
<comment type="caution">
    <text evidence="1">The sequence shown here is derived from an EMBL/GenBank/DDBJ whole genome shotgun (WGS) entry which is preliminary data.</text>
</comment>
<evidence type="ECO:0000313" key="2">
    <source>
        <dbReference type="Proteomes" id="UP001610334"/>
    </source>
</evidence>
<reference evidence="1 2" key="1">
    <citation type="submission" date="2024-07" db="EMBL/GenBank/DDBJ databases">
        <title>Section-level genome sequencing and comparative genomics of Aspergillus sections Usti and Cavernicolus.</title>
        <authorList>
            <consortium name="Lawrence Berkeley National Laboratory"/>
            <person name="Nybo J.L."/>
            <person name="Vesth T.C."/>
            <person name="Theobald S."/>
            <person name="Frisvad J.C."/>
            <person name="Larsen T.O."/>
            <person name="Kjaerboelling I."/>
            <person name="Rothschild-Mancinelli K."/>
            <person name="Lyhne E.K."/>
            <person name="Kogle M.E."/>
            <person name="Barry K."/>
            <person name="Clum A."/>
            <person name="Na H."/>
            <person name="Ledsgaard L."/>
            <person name="Lin J."/>
            <person name="Lipzen A."/>
            <person name="Kuo A."/>
            <person name="Riley R."/>
            <person name="Mondo S."/>
            <person name="Labutti K."/>
            <person name="Haridas S."/>
            <person name="Pangalinan J."/>
            <person name="Salamov A.A."/>
            <person name="Simmons B.A."/>
            <person name="Magnuson J.K."/>
            <person name="Chen J."/>
            <person name="Drula E."/>
            <person name="Henrissat B."/>
            <person name="Wiebenga A."/>
            <person name="Lubbers R.J."/>
            <person name="Gomes A.C."/>
            <person name="Makela M.R."/>
            <person name="Stajich J."/>
            <person name="Grigoriev I.V."/>
            <person name="Mortensen U.H."/>
            <person name="De Vries R.P."/>
            <person name="Baker S.E."/>
            <person name="Andersen M.R."/>
        </authorList>
    </citation>
    <scope>NUCLEOTIDE SEQUENCE [LARGE SCALE GENOMIC DNA]</scope>
    <source>
        <strain evidence="1 2">CBS 588.65</strain>
    </source>
</reference>
<name>A0ABR4GZL0_9EURO</name>
<dbReference type="PANTHER" id="PTHR11909">
    <property type="entry name" value="CASEIN KINASE-RELATED"/>
    <property type="match status" value="1"/>
</dbReference>
<dbReference type="InterPro" id="IPR011009">
    <property type="entry name" value="Kinase-like_dom_sf"/>
</dbReference>
<organism evidence="1 2">
    <name type="scientific">Aspergillus granulosus</name>
    <dbReference type="NCBI Taxonomy" id="176169"/>
    <lineage>
        <taxon>Eukaryota</taxon>
        <taxon>Fungi</taxon>
        <taxon>Dikarya</taxon>
        <taxon>Ascomycota</taxon>
        <taxon>Pezizomycotina</taxon>
        <taxon>Eurotiomycetes</taxon>
        <taxon>Eurotiomycetidae</taxon>
        <taxon>Eurotiales</taxon>
        <taxon>Aspergillaceae</taxon>
        <taxon>Aspergillus</taxon>
        <taxon>Aspergillus subgen. Nidulantes</taxon>
    </lineage>
</organism>
<keyword evidence="2" id="KW-1185">Reference proteome</keyword>
<dbReference type="InterPro" id="IPR050235">
    <property type="entry name" value="CK1_Ser-Thr_kinase"/>
</dbReference>
<dbReference type="Proteomes" id="UP001610334">
    <property type="component" value="Unassembled WGS sequence"/>
</dbReference>
<dbReference type="Gene3D" id="1.10.510.10">
    <property type="entry name" value="Transferase(Phosphotransferase) domain 1"/>
    <property type="match status" value="1"/>
</dbReference>
<proteinExistence type="predicted"/>
<gene>
    <name evidence="1" type="ORF">BJX63DRAFT_424457</name>
</gene>
<dbReference type="EMBL" id="JBFXLT010000107">
    <property type="protein sequence ID" value="KAL2808641.1"/>
    <property type="molecule type" value="Genomic_DNA"/>
</dbReference>